<feature type="region of interest" description="Disordered" evidence="8">
    <location>
        <begin position="548"/>
        <end position="570"/>
    </location>
</feature>
<evidence type="ECO:0000256" key="7">
    <source>
        <dbReference type="ARBA" id="ARBA00023242"/>
    </source>
</evidence>
<evidence type="ECO:0000256" key="2">
    <source>
        <dbReference type="ARBA" id="ARBA00022723"/>
    </source>
</evidence>
<feature type="compositionally biased region" description="Polar residues" evidence="8">
    <location>
        <begin position="548"/>
        <end position="562"/>
    </location>
</feature>
<protein>
    <recommendedName>
        <fullName evidence="9">CENP-V/GFA domain-containing protein</fullName>
    </recommendedName>
</protein>
<evidence type="ECO:0000256" key="5">
    <source>
        <dbReference type="ARBA" id="ARBA00023125"/>
    </source>
</evidence>
<dbReference type="Pfam" id="PF04828">
    <property type="entry name" value="GFA"/>
    <property type="match status" value="1"/>
</dbReference>
<evidence type="ECO:0000256" key="6">
    <source>
        <dbReference type="ARBA" id="ARBA00023163"/>
    </source>
</evidence>
<evidence type="ECO:0000259" key="9">
    <source>
        <dbReference type="PROSITE" id="PS51891"/>
    </source>
</evidence>
<dbReference type="Gene3D" id="3.90.1590.10">
    <property type="entry name" value="glutathione-dependent formaldehyde- activating enzyme (gfa)"/>
    <property type="match status" value="1"/>
</dbReference>
<name>A0A395S4J2_FUSSP</name>
<gene>
    <name evidence="10" type="ORF">FSPOR_6211</name>
</gene>
<dbReference type="EMBL" id="PXOF01000086">
    <property type="protein sequence ID" value="RGP67155.1"/>
    <property type="molecule type" value="Genomic_DNA"/>
</dbReference>
<sequence>MQASYSGECLCGAVKFMISSGPVAVLSCFCNHCSKGAGGFQQLIGKFATEDVQISTTSNESISRYKLHDTSSGECKEKAFCRTCGCTLWTVPAAAQGKFYLIRLPLLNGGLTLRPRTEIFVRNRPTWIEPIKNAEQWEEARNRIPESYGQRKAGASLPSTSPSAIDSMTAVIDEGASTGEFFGRSSAGSFTAQIKKAIDVRLGRPTTNSQNNPSNVSRLAGGINSTTSTSLPSLSYVLPPRRQADHLMELYWFYVDPLYPFLDRTRWSRAYNAIFAGTAMDLDERIFVATLNVILALSTQLLESQSLDQREQTSETFFHRAQELLPMNPWEPGSLELDSRYKEKETHSDLESSDGEDDDLDRVVQLDRCISRWESRLPNHLRWDLLGSNSDKIAQRQAVILRMRFLHARILLLRPVLSRFCLSPFPSKRPQAEDSLQARVIQQSAMFCVTTAQNMINTLVTHQSMDSTVGLLPAWWYRVYYVYSAATVLIAAKLRPDVFSAAEIGQSWGQAISLLKTHEQFGQSAKRCVTALHILSSKILQATSRGSLGRDVTSTNSGVMNQDTREDQMSPHMMPDMESLDRVQQLVQGFESPVPDFNPRDFADFDFNVNDMSWLNDIQGVWELLNE</sequence>
<dbReference type="InterPro" id="IPR011057">
    <property type="entry name" value="Mss4-like_sf"/>
</dbReference>
<dbReference type="SUPFAM" id="SSF51316">
    <property type="entry name" value="Mss4-like"/>
    <property type="match status" value="1"/>
</dbReference>
<keyword evidence="2" id="KW-0479">Metal-binding</keyword>
<comment type="caution">
    <text evidence="10">The sequence shown here is derived from an EMBL/GenBank/DDBJ whole genome shotgun (WGS) entry which is preliminary data.</text>
</comment>
<dbReference type="AlphaFoldDB" id="A0A395S4J2"/>
<proteinExistence type="inferred from homology"/>
<reference evidence="10 11" key="1">
    <citation type="journal article" date="2018" name="PLoS Pathog.">
        <title>Evolution of structural diversity of trichothecenes, a family of toxins produced by plant pathogenic and entomopathogenic fungi.</title>
        <authorList>
            <person name="Proctor R.H."/>
            <person name="McCormick S.P."/>
            <person name="Kim H.S."/>
            <person name="Cardoza R.E."/>
            <person name="Stanley A.M."/>
            <person name="Lindo L."/>
            <person name="Kelly A."/>
            <person name="Brown D.W."/>
            <person name="Lee T."/>
            <person name="Vaughan M.M."/>
            <person name="Alexander N.J."/>
            <person name="Busman M."/>
            <person name="Gutierrez S."/>
        </authorList>
    </citation>
    <scope>NUCLEOTIDE SEQUENCE [LARGE SCALE GENOMIC DNA]</scope>
    <source>
        <strain evidence="10 11">NRRL 3299</strain>
    </source>
</reference>
<evidence type="ECO:0000313" key="10">
    <source>
        <dbReference type="EMBL" id="RGP67155.1"/>
    </source>
</evidence>
<dbReference type="GO" id="GO:0016846">
    <property type="term" value="F:carbon-sulfur lyase activity"/>
    <property type="evidence" value="ECO:0007669"/>
    <property type="project" value="InterPro"/>
</dbReference>
<dbReference type="Proteomes" id="UP000266152">
    <property type="component" value="Unassembled WGS sequence"/>
</dbReference>
<accession>A0A395S4J2</accession>
<dbReference type="CDD" id="cd12148">
    <property type="entry name" value="fungal_TF_MHR"/>
    <property type="match status" value="1"/>
</dbReference>
<dbReference type="GO" id="GO:0005634">
    <property type="term" value="C:nucleus"/>
    <property type="evidence" value="ECO:0007669"/>
    <property type="project" value="TreeGrafter"/>
</dbReference>
<evidence type="ECO:0000313" key="11">
    <source>
        <dbReference type="Proteomes" id="UP000266152"/>
    </source>
</evidence>
<dbReference type="PANTHER" id="PTHR47424">
    <property type="entry name" value="REGULATORY PROTEIN GAL4"/>
    <property type="match status" value="1"/>
</dbReference>
<keyword evidence="4" id="KW-0805">Transcription regulation</keyword>
<evidence type="ECO:0000256" key="8">
    <source>
        <dbReference type="SAM" id="MobiDB-lite"/>
    </source>
</evidence>
<dbReference type="PANTHER" id="PTHR47424:SF3">
    <property type="entry name" value="REGULATORY PROTEIN GAL4"/>
    <property type="match status" value="1"/>
</dbReference>
<dbReference type="GO" id="GO:0000978">
    <property type="term" value="F:RNA polymerase II cis-regulatory region sequence-specific DNA binding"/>
    <property type="evidence" value="ECO:0007669"/>
    <property type="project" value="TreeGrafter"/>
</dbReference>
<evidence type="ECO:0000256" key="3">
    <source>
        <dbReference type="ARBA" id="ARBA00022833"/>
    </source>
</evidence>
<dbReference type="GO" id="GO:0046872">
    <property type="term" value="F:metal ion binding"/>
    <property type="evidence" value="ECO:0007669"/>
    <property type="project" value="UniProtKB-KW"/>
</dbReference>
<feature type="domain" description="CENP-V/GFA" evidence="9">
    <location>
        <begin position="5"/>
        <end position="132"/>
    </location>
</feature>
<dbReference type="GO" id="GO:0000435">
    <property type="term" value="P:positive regulation of transcription from RNA polymerase II promoter by galactose"/>
    <property type="evidence" value="ECO:0007669"/>
    <property type="project" value="TreeGrafter"/>
</dbReference>
<keyword evidence="7" id="KW-0539">Nucleus</keyword>
<keyword evidence="6" id="KW-0804">Transcription</keyword>
<evidence type="ECO:0000256" key="4">
    <source>
        <dbReference type="ARBA" id="ARBA00023015"/>
    </source>
</evidence>
<dbReference type="GO" id="GO:0000981">
    <property type="term" value="F:DNA-binding transcription factor activity, RNA polymerase II-specific"/>
    <property type="evidence" value="ECO:0007669"/>
    <property type="project" value="TreeGrafter"/>
</dbReference>
<keyword evidence="11" id="KW-1185">Reference proteome</keyword>
<dbReference type="PROSITE" id="PS51891">
    <property type="entry name" value="CENP_V_GFA"/>
    <property type="match status" value="1"/>
</dbReference>
<evidence type="ECO:0000256" key="1">
    <source>
        <dbReference type="ARBA" id="ARBA00005495"/>
    </source>
</evidence>
<comment type="similarity">
    <text evidence="1">Belongs to the Gfa family.</text>
</comment>
<dbReference type="InterPro" id="IPR051127">
    <property type="entry name" value="Fungal_SecMet_Regulators"/>
</dbReference>
<keyword evidence="3" id="KW-0862">Zinc</keyword>
<organism evidence="10 11">
    <name type="scientific">Fusarium sporotrichioides</name>
    <dbReference type="NCBI Taxonomy" id="5514"/>
    <lineage>
        <taxon>Eukaryota</taxon>
        <taxon>Fungi</taxon>
        <taxon>Dikarya</taxon>
        <taxon>Ascomycota</taxon>
        <taxon>Pezizomycotina</taxon>
        <taxon>Sordariomycetes</taxon>
        <taxon>Hypocreomycetidae</taxon>
        <taxon>Hypocreales</taxon>
        <taxon>Nectriaceae</taxon>
        <taxon>Fusarium</taxon>
    </lineage>
</organism>
<keyword evidence="5" id="KW-0238">DNA-binding</keyword>
<dbReference type="InterPro" id="IPR006913">
    <property type="entry name" value="CENP-V/GFA"/>
</dbReference>